<evidence type="ECO:0000256" key="2">
    <source>
        <dbReference type="ARBA" id="ARBA00005866"/>
    </source>
</evidence>
<evidence type="ECO:0000313" key="6">
    <source>
        <dbReference type="EMBL" id="SIS90688.1"/>
    </source>
</evidence>
<keyword evidence="7" id="KW-1185">Reference proteome</keyword>
<dbReference type="InterPro" id="IPR008183">
    <property type="entry name" value="Aldose_1/G6P_1-epimerase"/>
</dbReference>
<evidence type="ECO:0000313" key="7">
    <source>
        <dbReference type="Proteomes" id="UP000185639"/>
    </source>
</evidence>
<proteinExistence type="inferred from homology"/>
<dbReference type="STRING" id="484498.SAMN05421686_10639"/>
<dbReference type="CDD" id="cd09020">
    <property type="entry name" value="D-hex-6-P-epi_like"/>
    <property type="match status" value="1"/>
</dbReference>
<dbReference type="AlphaFoldDB" id="A0A1N7MXE5"/>
<dbReference type="RefSeq" id="WP_084188846.1">
    <property type="nucleotide sequence ID" value="NZ_FTOH01000006.1"/>
</dbReference>
<dbReference type="PANTHER" id="PTHR11122">
    <property type="entry name" value="APOSPORY-ASSOCIATED PROTEIN C-RELATED"/>
    <property type="match status" value="1"/>
</dbReference>
<evidence type="ECO:0000256" key="1">
    <source>
        <dbReference type="ARBA" id="ARBA00001096"/>
    </source>
</evidence>
<evidence type="ECO:0000256" key="3">
    <source>
        <dbReference type="ARBA" id="ARBA00023235"/>
    </source>
</evidence>
<feature type="active site" evidence="5">
    <location>
        <position position="276"/>
    </location>
</feature>
<comment type="similarity">
    <text evidence="2 4">Belongs to the glucose-6-phosphate 1-epimerase family.</text>
</comment>
<dbReference type="InterPro" id="IPR011013">
    <property type="entry name" value="Gal_mutarotase_sf_dom"/>
</dbReference>
<evidence type="ECO:0000256" key="5">
    <source>
        <dbReference type="PIRSR" id="PIRSR016020-1"/>
    </source>
</evidence>
<dbReference type="PANTHER" id="PTHR11122:SF13">
    <property type="entry name" value="GLUCOSE-6-PHOSPHATE 1-EPIMERASE"/>
    <property type="match status" value="1"/>
</dbReference>
<feature type="active site" evidence="5">
    <location>
        <position position="177"/>
    </location>
</feature>
<dbReference type="EMBL" id="FTOH01000006">
    <property type="protein sequence ID" value="SIS90688.1"/>
    <property type="molecule type" value="Genomic_DNA"/>
</dbReference>
<sequence>MTLQKYNSLRDQLSDNQYLSVEMRDALPVILVRHTDFSADLAIQGAQLLRFAIQNKEWLWLSETAEYKTGTSLRGGIPICWPWFGNAAKNPSSVTTHITGDNAPAHGFARSQDWSLTSVTESDSDVVLGLSLENPAHPAWNGDASLKLEVSMSASALTLALTTIAGQKEVAISQALHTYFPTTDINQTSIAGLEDESYIDALDGWATKTQTGPVAFVDETDRIYTVSRDLTLQSPGSTMILSGNNRTAIVWNPWIDKGARLSQFEDDAWKNMFCIESADVMDAAVTLQPGESHTLRMTLVNRSI</sequence>
<comment type="catalytic activity">
    <reaction evidence="1">
        <text>alpha-D-glucose 6-phosphate = beta-D-glucose 6-phosphate</text>
        <dbReference type="Rhea" id="RHEA:16249"/>
        <dbReference type="ChEBI" id="CHEBI:58225"/>
        <dbReference type="ChEBI" id="CHEBI:58247"/>
        <dbReference type="EC" id="5.1.3.15"/>
    </reaction>
</comment>
<organism evidence="6 7">
    <name type="scientific">Thalassolituus maritimus</name>
    <dbReference type="NCBI Taxonomy" id="484498"/>
    <lineage>
        <taxon>Bacteria</taxon>
        <taxon>Pseudomonadati</taxon>
        <taxon>Pseudomonadota</taxon>
        <taxon>Gammaproteobacteria</taxon>
        <taxon>Oceanospirillales</taxon>
        <taxon>Oceanospirillaceae</taxon>
        <taxon>Thalassolituus</taxon>
    </lineage>
</organism>
<reference evidence="7" key="1">
    <citation type="submission" date="2017-01" db="EMBL/GenBank/DDBJ databases">
        <authorList>
            <person name="Varghese N."/>
            <person name="Submissions S."/>
        </authorList>
    </citation>
    <scope>NUCLEOTIDE SEQUENCE [LARGE SCALE GENOMIC DNA]</scope>
    <source>
        <strain evidence="7">DSM 24913</strain>
    </source>
</reference>
<protein>
    <recommendedName>
        <fullName evidence="4">Putative glucose-6-phosphate 1-epimerase</fullName>
        <ecNumber evidence="4">5.1.3.15</ecNumber>
    </recommendedName>
</protein>
<gene>
    <name evidence="6" type="ORF">SAMN05421686_10639</name>
</gene>
<name>A0A1N7MXE5_9GAMM</name>
<dbReference type="GO" id="GO:0030246">
    <property type="term" value="F:carbohydrate binding"/>
    <property type="evidence" value="ECO:0007669"/>
    <property type="project" value="UniProtKB-UniRule"/>
</dbReference>
<dbReference type="Proteomes" id="UP000185639">
    <property type="component" value="Unassembled WGS sequence"/>
</dbReference>
<dbReference type="GO" id="GO:0047938">
    <property type="term" value="F:glucose-6-phosphate 1-epimerase activity"/>
    <property type="evidence" value="ECO:0007669"/>
    <property type="project" value="UniProtKB-UniRule"/>
</dbReference>
<dbReference type="Gene3D" id="2.70.98.10">
    <property type="match status" value="1"/>
</dbReference>
<keyword evidence="3 4" id="KW-0413">Isomerase</keyword>
<dbReference type="InterPro" id="IPR014718">
    <property type="entry name" value="GH-type_carb-bd"/>
</dbReference>
<dbReference type="GO" id="GO:0005975">
    <property type="term" value="P:carbohydrate metabolic process"/>
    <property type="evidence" value="ECO:0007669"/>
    <property type="project" value="InterPro"/>
</dbReference>
<accession>A0A1N7MXE5</accession>
<dbReference type="OrthoDB" id="9790727at2"/>
<dbReference type="SUPFAM" id="SSF74650">
    <property type="entry name" value="Galactose mutarotase-like"/>
    <property type="match status" value="1"/>
</dbReference>
<dbReference type="PIRSF" id="PIRSF016020">
    <property type="entry name" value="PHexose_mutarotase"/>
    <property type="match status" value="1"/>
</dbReference>
<dbReference type="Pfam" id="PF01263">
    <property type="entry name" value="Aldose_epim"/>
    <property type="match status" value="1"/>
</dbReference>
<dbReference type="InterPro" id="IPR025532">
    <property type="entry name" value="G6P_1-epimerase"/>
</dbReference>
<dbReference type="EC" id="5.1.3.15" evidence="4"/>
<evidence type="ECO:0000256" key="4">
    <source>
        <dbReference type="PIRNR" id="PIRNR016020"/>
    </source>
</evidence>